<organism evidence="7 8">
    <name type="scientific">Arenibacter antarcticus</name>
    <dbReference type="NCBI Taxonomy" id="2040469"/>
    <lineage>
        <taxon>Bacteria</taxon>
        <taxon>Pseudomonadati</taxon>
        <taxon>Bacteroidota</taxon>
        <taxon>Flavobacteriia</taxon>
        <taxon>Flavobacteriales</taxon>
        <taxon>Flavobacteriaceae</taxon>
        <taxon>Arenibacter</taxon>
    </lineage>
</organism>
<gene>
    <name evidence="7" type="ORF">ACFS1K_07735</name>
</gene>
<feature type="transmembrane region" description="Helical" evidence="6">
    <location>
        <begin position="116"/>
        <end position="134"/>
    </location>
</feature>
<sequence>MSFKSISFLLGYIIIVCIDLLCGYLDYQEYRLLTKPLIVISLMIYFGIKGKHLPKSIYEYTVLAMFFSLVGDTLLLFDNRSPSFFMFGLMSFLLAHIGYTIVFIKQRNTKYSKVSWIVSIGLVTYGIALFSLIIKDLRGLMIPVSIYIIAILTMAITSQNRMGNVSRQSYILVLLGAFFFIISDSILAIDKFHVSVPKAHFLIMGTYAISQYLIVNGLLASIDQNIKEN</sequence>
<dbReference type="PANTHER" id="PTHR31885">
    <property type="entry name" value="GH04784P"/>
    <property type="match status" value="1"/>
</dbReference>
<evidence type="ECO:0000256" key="6">
    <source>
        <dbReference type="SAM" id="Phobius"/>
    </source>
</evidence>
<dbReference type="PANTHER" id="PTHR31885:SF6">
    <property type="entry name" value="GH04784P"/>
    <property type="match status" value="1"/>
</dbReference>
<name>A0ABW5VEC4_9FLAO</name>
<evidence type="ECO:0000313" key="7">
    <source>
        <dbReference type="EMBL" id="MFD2789646.1"/>
    </source>
</evidence>
<comment type="similarity">
    <text evidence="2">Belongs to the TMEM86 family.</text>
</comment>
<keyword evidence="3 6" id="KW-0812">Transmembrane</keyword>
<dbReference type="Pfam" id="PF07947">
    <property type="entry name" value="YhhN"/>
    <property type="match status" value="1"/>
</dbReference>
<evidence type="ECO:0000256" key="2">
    <source>
        <dbReference type="ARBA" id="ARBA00007375"/>
    </source>
</evidence>
<evidence type="ECO:0000256" key="5">
    <source>
        <dbReference type="ARBA" id="ARBA00023136"/>
    </source>
</evidence>
<comment type="caution">
    <text evidence="7">The sequence shown here is derived from an EMBL/GenBank/DDBJ whole genome shotgun (WGS) entry which is preliminary data.</text>
</comment>
<protein>
    <submittedName>
        <fullName evidence="7">Lysoplasmalogenase</fullName>
    </submittedName>
</protein>
<keyword evidence="8" id="KW-1185">Reference proteome</keyword>
<dbReference type="Proteomes" id="UP001597532">
    <property type="component" value="Unassembled WGS sequence"/>
</dbReference>
<feature type="transmembrane region" description="Helical" evidence="6">
    <location>
        <begin position="7"/>
        <end position="26"/>
    </location>
</feature>
<evidence type="ECO:0000313" key="8">
    <source>
        <dbReference type="Proteomes" id="UP001597532"/>
    </source>
</evidence>
<feature type="transmembrane region" description="Helical" evidence="6">
    <location>
        <begin position="83"/>
        <end position="104"/>
    </location>
</feature>
<evidence type="ECO:0000256" key="1">
    <source>
        <dbReference type="ARBA" id="ARBA00004141"/>
    </source>
</evidence>
<reference evidence="8" key="1">
    <citation type="journal article" date="2019" name="Int. J. Syst. Evol. Microbiol.">
        <title>The Global Catalogue of Microorganisms (GCM) 10K type strain sequencing project: providing services to taxonomists for standard genome sequencing and annotation.</title>
        <authorList>
            <consortium name="The Broad Institute Genomics Platform"/>
            <consortium name="The Broad Institute Genome Sequencing Center for Infectious Disease"/>
            <person name="Wu L."/>
            <person name="Ma J."/>
        </authorList>
    </citation>
    <scope>NUCLEOTIDE SEQUENCE [LARGE SCALE GENOMIC DNA]</scope>
    <source>
        <strain evidence="8">KCTC 52924</strain>
    </source>
</reference>
<dbReference type="InterPro" id="IPR012506">
    <property type="entry name" value="TMEM86B-like"/>
</dbReference>
<dbReference type="EMBL" id="JBHUOK010000029">
    <property type="protein sequence ID" value="MFD2789646.1"/>
    <property type="molecule type" value="Genomic_DNA"/>
</dbReference>
<keyword evidence="5 6" id="KW-0472">Membrane</keyword>
<proteinExistence type="inferred from homology"/>
<dbReference type="RefSeq" id="WP_251807925.1">
    <property type="nucleotide sequence ID" value="NZ_CP166679.1"/>
</dbReference>
<evidence type="ECO:0000256" key="4">
    <source>
        <dbReference type="ARBA" id="ARBA00022989"/>
    </source>
</evidence>
<feature type="transmembrane region" description="Helical" evidence="6">
    <location>
        <begin position="140"/>
        <end position="158"/>
    </location>
</feature>
<keyword evidence="4 6" id="KW-1133">Transmembrane helix</keyword>
<comment type="subcellular location">
    <subcellularLocation>
        <location evidence="1">Membrane</location>
        <topology evidence="1">Multi-pass membrane protein</topology>
    </subcellularLocation>
</comment>
<feature type="transmembrane region" description="Helical" evidence="6">
    <location>
        <begin position="170"/>
        <end position="189"/>
    </location>
</feature>
<feature type="transmembrane region" description="Helical" evidence="6">
    <location>
        <begin position="32"/>
        <end position="48"/>
    </location>
</feature>
<accession>A0ABW5VEC4</accession>
<feature type="transmembrane region" description="Helical" evidence="6">
    <location>
        <begin position="60"/>
        <end position="77"/>
    </location>
</feature>
<feature type="transmembrane region" description="Helical" evidence="6">
    <location>
        <begin position="201"/>
        <end position="222"/>
    </location>
</feature>
<evidence type="ECO:0000256" key="3">
    <source>
        <dbReference type="ARBA" id="ARBA00022692"/>
    </source>
</evidence>